<feature type="region of interest" description="Disordered" evidence="4">
    <location>
        <begin position="1"/>
        <end position="29"/>
    </location>
</feature>
<evidence type="ECO:0000313" key="6">
    <source>
        <dbReference type="Proteomes" id="UP000799428"/>
    </source>
</evidence>
<evidence type="ECO:0000256" key="2">
    <source>
        <dbReference type="ARBA" id="ARBA00023163"/>
    </source>
</evidence>
<organism evidence="5 6">
    <name type="scientific">Pleomassaria siparia CBS 279.74</name>
    <dbReference type="NCBI Taxonomy" id="1314801"/>
    <lineage>
        <taxon>Eukaryota</taxon>
        <taxon>Fungi</taxon>
        <taxon>Dikarya</taxon>
        <taxon>Ascomycota</taxon>
        <taxon>Pezizomycotina</taxon>
        <taxon>Dothideomycetes</taxon>
        <taxon>Pleosporomycetidae</taxon>
        <taxon>Pleosporales</taxon>
        <taxon>Pleomassariaceae</taxon>
        <taxon>Pleomassaria</taxon>
    </lineage>
</organism>
<proteinExistence type="predicted"/>
<evidence type="ECO:0008006" key="7">
    <source>
        <dbReference type="Google" id="ProtNLM"/>
    </source>
</evidence>
<dbReference type="PANTHER" id="PTHR47840:SF1">
    <property type="entry name" value="ZN(II)2CYS6 TRANSCRIPTION FACTOR (EUROFUNG)"/>
    <property type="match status" value="1"/>
</dbReference>
<keyword evidence="1" id="KW-0805">Transcription regulation</keyword>
<dbReference type="AlphaFoldDB" id="A0A6G1KB52"/>
<evidence type="ECO:0000256" key="4">
    <source>
        <dbReference type="SAM" id="MobiDB-lite"/>
    </source>
</evidence>
<dbReference type="EMBL" id="MU005769">
    <property type="protein sequence ID" value="KAF2709863.1"/>
    <property type="molecule type" value="Genomic_DNA"/>
</dbReference>
<name>A0A6G1KB52_9PLEO</name>
<evidence type="ECO:0000256" key="1">
    <source>
        <dbReference type="ARBA" id="ARBA00023015"/>
    </source>
</evidence>
<dbReference type="OrthoDB" id="3779577at2759"/>
<keyword evidence="3" id="KW-0539">Nucleus</keyword>
<dbReference type="GO" id="GO:0008270">
    <property type="term" value="F:zinc ion binding"/>
    <property type="evidence" value="ECO:0007669"/>
    <property type="project" value="InterPro"/>
</dbReference>
<feature type="compositionally biased region" description="Basic and acidic residues" evidence="4">
    <location>
        <begin position="15"/>
        <end position="29"/>
    </location>
</feature>
<sequence length="415" mass="45809">MSDNINVSQTSCIEADDKPADKGQHDEHVERVRKQKRSLRKGIHSCWECNHHKEKCPFNDGNVCTGCLRRGTRCVSQHYADNDAQATANTVNVTANATAATTRLQRIKDMAAQLISQIQSLISQRQSNPLYTPVTSSSPGPALRETLSQTAPAASTAHSVTGLARLLVLSQTLRGSLPCPQDIQLLRKASARHPVLSTIYITTSYATLHRDGIHPTDSVLREPPLVTFEPVLMAKYMLQLAAFLQEMQSITYPELGSLIEPAAALTERCANTAINLCNSDRLRLSWMAVQRAMLLVQTMGLHLVGNSHRRETPYFLDPSTTRAELPNLWFRFVHYDLQLSRMLGLLPGAADVTKNALSSYNMAVETPEGYLEQGYCHVMILALAQRSSDANPPDVKAKQALDHELQRAANGVPSH</sequence>
<evidence type="ECO:0000256" key="3">
    <source>
        <dbReference type="ARBA" id="ARBA00023242"/>
    </source>
</evidence>
<reference evidence="5" key="1">
    <citation type="journal article" date="2020" name="Stud. Mycol.">
        <title>101 Dothideomycetes genomes: a test case for predicting lifestyles and emergence of pathogens.</title>
        <authorList>
            <person name="Haridas S."/>
            <person name="Albert R."/>
            <person name="Binder M."/>
            <person name="Bloem J."/>
            <person name="Labutti K."/>
            <person name="Salamov A."/>
            <person name="Andreopoulos B."/>
            <person name="Baker S."/>
            <person name="Barry K."/>
            <person name="Bills G."/>
            <person name="Bluhm B."/>
            <person name="Cannon C."/>
            <person name="Castanera R."/>
            <person name="Culley D."/>
            <person name="Daum C."/>
            <person name="Ezra D."/>
            <person name="Gonzalez J."/>
            <person name="Henrissat B."/>
            <person name="Kuo A."/>
            <person name="Liang C."/>
            <person name="Lipzen A."/>
            <person name="Lutzoni F."/>
            <person name="Magnuson J."/>
            <person name="Mondo S."/>
            <person name="Nolan M."/>
            <person name="Ohm R."/>
            <person name="Pangilinan J."/>
            <person name="Park H.-J."/>
            <person name="Ramirez L."/>
            <person name="Alfaro M."/>
            <person name="Sun H."/>
            <person name="Tritt A."/>
            <person name="Yoshinaga Y."/>
            <person name="Zwiers L.-H."/>
            <person name="Turgeon B."/>
            <person name="Goodwin S."/>
            <person name="Spatafora J."/>
            <person name="Crous P."/>
            <person name="Grigoriev I."/>
        </authorList>
    </citation>
    <scope>NUCLEOTIDE SEQUENCE</scope>
    <source>
        <strain evidence="5">CBS 279.74</strain>
    </source>
</reference>
<dbReference type="SUPFAM" id="SSF57701">
    <property type="entry name" value="Zn2/Cys6 DNA-binding domain"/>
    <property type="match status" value="1"/>
</dbReference>
<keyword evidence="6" id="KW-1185">Reference proteome</keyword>
<accession>A0A6G1KB52</accession>
<evidence type="ECO:0000313" key="5">
    <source>
        <dbReference type="EMBL" id="KAF2709863.1"/>
    </source>
</evidence>
<dbReference type="InterPro" id="IPR036864">
    <property type="entry name" value="Zn2-C6_fun-type_DNA-bd_sf"/>
</dbReference>
<dbReference type="PANTHER" id="PTHR47840">
    <property type="entry name" value="ZN(II)2CYS6 TRANSCRIPTION FACTOR (EUROFUNG)-RELATED"/>
    <property type="match status" value="1"/>
</dbReference>
<gene>
    <name evidence="5" type="ORF">K504DRAFT_524608</name>
</gene>
<dbReference type="Proteomes" id="UP000799428">
    <property type="component" value="Unassembled WGS sequence"/>
</dbReference>
<dbReference type="GO" id="GO:0000981">
    <property type="term" value="F:DNA-binding transcription factor activity, RNA polymerase II-specific"/>
    <property type="evidence" value="ECO:0007669"/>
    <property type="project" value="InterPro"/>
</dbReference>
<keyword evidence="2" id="KW-0804">Transcription</keyword>
<feature type="compositionally biased region" description="Polar residues" evidence="4">
    <location>
        <begin position="1"/>
        <end position="12"/>
    </location>
</feature>
<protein>
    <recommendedName>
        <fullName evidence="7">Zn(2)-C6 fungal-type domain-containing protein</fullName>
    </recommendedName>
</protein>